<dbReference type="PANTHER" id="PTHR24173:SF74">
    <property type="entry name" value="ANKYRIN REPEAT DOMAIN-CONTAINING PROTEIN 16"/>
    <property type="match status" value="1"/>
</dbReference>
<protein>
    <submittedName>
        <fullName evidence="3">Uncharacterized protein</fullName>
    </submittedName>
</protein>
<dbReference type="EMBL" id="CP026948">
    <property type="protein sequence ID" value="AWB84497.1"/>
    <property type="molecule type" value="Genomic_DNA"/>
</dbReference>
<dbReference type="SMART" id="SM00248">
    <property type="entry name" value="ANK"/>
    <property type="match status" value="2"/>
</dbReference>
<evidence type="ECO:0000313" key="4">
    <source>
        <dbReference type="Proteomes" id="UP000244754"/>
    </source>
</evidence>
<dbReference type="Proteomes" id="UP000244754">
    <property type="component" value="Chromosome"/>
</dbReference>
<accession>A0A2S0WFD7</accession>
<gene>
    <name evidence="3" type="ORF">C3E79_08390</name>
</gene>
<evidence type="ECO:0000313" key="3">
    <source>
        <dbReference type="EMBL" id="AWB84497.1"/>
    </source>
</evidence>
<sequence length="138" mass="14524">MEEREGHTDSRAGDVPEEVQEFAGKLFDLARTGNAELLAYVDHGVSADLANQDGNSLLMLAAYAGHAELVRGLIERGADVNKLNARGQSPLAGVIFKKEDDIVELLLGAGADPNAGAPNAVETAKVFGREDIAARLQG</sequence>
<dbReference type="InterPro" id="IPR002110">
    <property type="entry name" value="Ankyrin_rpt"/>
</dbReference>
<dbReference type="Pfam" id="PF12796">
    <property type="entry name" value="Ank_2"/>
    <property type="match status" value="1"/>
</dbReference>
<dbReference type="SUPFAM" id="SSF48403">
    <property type="entry name" value="Ankyrin repeat"/>
    <property type="match status" value="1"/>
</dbReference>
<dbReference type="PANTHER" id="PTHR24173">
    <property type="entry name" value="ANKYRIN REPEAT CONTAINING"/>
    <property type="match status" value="1"/>
</dbReference>
<proteinExistence type="predicted"/>
<evidence type="ECO:0000256" key="1">
    <source>
        <dbReference type="ARBA" id="ARBA00022737"/>
    </source>
</evidence>
<dbReference type="KEGG" id="clia:C3E79_08390"/>
<dbReference type="RefSeq" id="WP_108404506.1">
    <property type="nucleotide sequence ID" value="NZ_CP026948.1"/>
</dbReference>
<organism evidence="3 4">
    <name type="scientific">Corynebacterium liangguodongii</name>
    <dbReference type="NCBI Taxonomy" id="2079535"/>
    <lineage>
        <taxon>Bacteria</taxon>
        <taxon>Bacillati</taxon>
        <taxon>Actinomycetota</taxon>
        <taxon>Actinomycetes</taxon>
        <taxon>Mycobacteriales</taxon>
        <taxon>Corynebacteriaceae</taxon>
        <taxon>Corynebacterium</taxon>
    </lineage>
</organism>
<dbReference type="PRINTS" id="PR01415">
    <property type="entry name" value="ANKYRIN"/>
</dbReference>
<dbReference type="AlphaFoldDB" id="A0A2S0WFD7"/>
<dbReference type="InterPro" id="IPR036770">
    <property type="entry name" value="Ankyrin_rpt-contain_sf"/>
</dbReference>
<dbReference type="OrthoDB" id="306540at2"/>
<dbReference type="Gene3D" id="1.25.40.20">
    <property type="entry name" value="Ankyrin repeat-containing domain"/>
    <property type="match status" value="1"/>
</dbReference>
<keyword evidence="2" id="KW-0040">ANK repeat</keyword>
<dbReference type="PROSITE" id="PS50088">
    <property type="entry name" value="ANK_REPEAT"/>
    <property type="match status" value="2"/>
</dbReference>
<evidence type="ECO:0000256" key="2">
    <source>
        <dbReference type="ARBA" id="ARBA00023043"/>
    </source>
</evidence>
<keyword evidence="4" id="KW-1185">Reference proteome</keyword>
<dbReference type="PROSITE" id="PS50297">
    <property type="entry name" value="ANK_REP_REGION"/>
    <property type="match status" value="1"/>
</dbReference>
<keyword evidence="1" id="KW-0677">Repeat</keyword>
<name>A0A2S0WFD7_9CORY</name>
<reference evidence="4" key="1">
    <citation type="submission" date="2018-01" db="EMBL/GenBank/DDBJ databases">
        <authorList>
            <person name="Li J."/>
        </authorList>
    </citation>
    <scope>NUCLEOTIDE SEQUENCE [LARGE SCALE GENOMIC DNA]</scope>
    <source>
        <strain evidence="4">2184</strain>
    </source>
</reference>